<keyword evidence="2" id="KW-1185">Reference proteome</keyword>
<gene>
    <name evidence="1" type="primary">TAH18_1</name>
    <name evidence="1" type="ORF">EV182_000497</name>
</gene>
<reference evidence="1" key="1">
    <citation type="submission" date="2022-06" db="EMBL/GenBank/DDBJ databases">
        <title>Phylogenomic reconstructions and comparative analyses of Kickxellomycotina fungi.</title>
        <authorList>
            <person name="Reynolds N.K."/>
            <person name="Stajich J.E."/>
            <person name="Barry K."/>
            <person name="Grigoriev I.V."/>
            <person name="Crous P."/>
            <person name="Smith M.E."/>
        </authorList>
    </citation>
    <scope>NUCLEOTIDE SEQUENCE</scope>
    <source>
        <strain evidence="1">RSA 2271</strain>
    </source>
</reference>
<evidence type="ECO:0000313" key="2">
    <source>
        <dbReference type="Proteomes" id="UP001145114"/>
    </source>
</evidence>
<name>A0ACC1HV79_9FUNG</name>
<dbReference type="EMBL" id="JAMZIH010000024">
    <property type="protein sequence ID" value="KAJ1680192.1"/>
    <property type="molecule type" value="Genomic_DNA"/>
</dbReference>
<dbReference type="Proteomes" id="UP001145114">
    <property type="component" value="Unassembled WGS sequence"/>
</dbReference>
<proteinExistence type="predicted"/>
<sequence>MPTSQDTELTILYGSQTGCAEDVAKRIAREGWRRHFKVHVQELDEFDRQKLFTTSPIVFVCSTTGQGDEPDNMKVGDRDHPHIYRPISR</sequence>
<organism evidence="1 2">
    <name type="scientific">Spiromyces aspiralis</name>
    <dbReference type="NCBI Taxonomy" id="68401"/>
    <lineage>
        <taxon>Eukaryota</taxon>
        <taxon>Fungi</taxon>
        <taxon>Fungi incertae sedis</taxon>
        <taxon>Zoopagomycota</taxon>
        <taxon>Kickxellomycotina</taxon>
        <taxon>Kickxellomycetes</taxon>
        <taxon>Kickxellales</taxon>
        <taxon>Kickxellaceae</taxon>
        <taxon>Spiromyces</taxon>
    </lineage>
</organism>
<evidence type="ECO:0000313" key="1">
    <source>
        <dbReference type="EMBL" id="KAJ1680192.1"/>
    </source>
</evidence>
<comment type="caution">
    <text evidence="1">The sequence shown here is derived from an EMBL/GenBank/DDBJ whole genome shotgun (WGS) entry which is preliminary data.</text>
</comment>
<accession>A0ACC1HV79</accession>
<protein>
    <submittedName>
        <fullName evidence="1">NAPDH-dependent diflavin reductase</fullName>
    </submittedName>
</protein>